<gene>
    <name evidence="7" type="ORF">SAMN05444280_11062</name>
</gene>
<keyword evidence="4" id="KW-0443">Lipid metabolism</keyword>
<dbReference type="Pfam" id="PF13444">
    <property type="entry name" value="Acetyltransf_5"/>
    <property type="match status" value="1"/>
</dbReference>
<dbReference type="InterPro" id="IPR052351">
    <property type="entry name" value="Ornithine_N-alpha-AT"/>
</dbReference>
<dbReference type="STRING" id="1168035.SAMN05444280_11062"/>
<evidence type="ECO:0000256" key="4">
    <source>
        <dbReference type="ARBA" id="ARBA00023098"/>
    </source>
</evidence>
<dbReference type="InterPro" id="IPR045746">
    <property type="entry name" value="ACT14924-like_Acyltransf_dom"/>
</dbReference>
<evidence type="ECO:0000256" key="3">
    <source>
        <dbReference type="ARBA" id="ARBA00022679"/>
    </source>
</evidence>
<evidence type="ECO:0000256" key="5">
    <source>
        <dbReference type="ARBA" id="ARBA00023315"/>
    </source>
</evidence>
<dbReference type="GO" id="GO:0006629">
    <property type="term" value="P:lipid metabolic process"/>
    <property type="evidence" value="ECO:0007669"/>
    <property type="project" value="UniProtKB-KW"/>
</dbReference>
<keyword evidence="8" id="KW-1185">Reference proteome</keyword>
<dbReference type="InterPro" id="IPR016181">
    <property type="entry name" value="Acyl_CoA_acyltransferase"/>
</dbReference>
<evidence type="ECO:0000313" key="8">
    <source>
        <dbReference type="Proteomes" id="UP000184050"/>
    </source>
</evidence>
<organism evidence="7 8">
    <name type="scientific">Tangfeifania diversioriginum</name>
    <dbReference type="NCBI Taxonomy" id="1168035"/>
    <lineage>
        <taxon>Bacteria</taxon>
        <taxon>Pseudomonadati</taxon>
        <taxon>Bacteroidota</taxon>
        <taxon>Bacteroidia</taxon>
        <taxon>Marinilabiliales</taxon>
        <taxon>Prolixibacteraceae</taxon>
        <taxon>Tangfeifania</taxon>
    </lineage>
</organism>
<name>A0A1M6G7I1_9BACT</name>
<proteinExistence type="predicted"/>
<keyword evidence="5" id="KW-0012">Acyltransferase</keyword>
<evidence type="ECO:0000259" key="6">
    <source>
        <dbReference type="SMART" id="SM00563"/>
    </source>
</evidence>
<dbReference type="SMART" id="SM00563">
    <property type="entry name" value="PlsC"/>
    <property type="match status" value="1"/>
</dbReference>
<dbReference type="CDD" id="cd07986">
    <property type="entry name" value="LPLAT_ACT14924-like"/>
    <property type="match status" value="1"/>
</dbReference>
<dbReference type="SUPFAM" id="SSF55729">
    <property type="entry name" value="Acyl-CoA N-acyltransferases (Nat)"/>
    <property type="match status" value="1"/>
</dbReference>
<evidence type="ECO:0000256" key="1">
    <source>
        <dbReference type="ARBA" id="ARBA00005189"/>
    </source>
</evidence>
<dbReference type="GO" id="GO:0016746">
    <property type="term" value="F:acyltransferase activity"/>
    <property type="evidence" value="ECO:0007669"/>
    <property type="project" value="UniProtKB-KW"/>
</dbReference>
<comment type="pathway">
    <text evidence="1">Lipid metabolism.</text>
</comment>
<dbReference type="PANTHER" id="PTHR37323">
    <property type="entry name" value="GCN5-RELATED N-ACETYLTRANSFERASE"/>
    <property type="match status" value="1"/>
</dbReference>
<dbReference type="InterPro" id="IPR002123">
    <property type="entry name" value="Plipid/glycerol_acylTrfase"/>
</dbReference>
<feature type="domain" description="Phospholipid/glycerol acyltransferase" evidence="6">
    <location>
        <begin position="80"/>
        <end position="204"/>
    </location>
</feature>
<dbReference type="AlphaFoldDB" id="A0A1M6G7I1"/>
<sequence length="599" mass="69633">MELLKLKDIFKASPALTYFGGEYFAKFLMYILRFNKLNKIYEQIATKKGIDFIDEIIRILEFKIEFDENELKRIPAEGPLIVVAKHPLGGFDGLLLVKYLSKVRPDVKVIGNFLLQKVDPVSEYFISDNPFEKAAKGEVDTRTKGITRAIKHLKNNGVLCLFPAGELSTYGTFDTITDQAWQFPMVKFVKKARVPVVPVHFQGTNSRLFHIIAKIHPSLRQVRLPSELLNKKHKTIKMRIGTPLKVEEQDKFKDVYQFGRFLRAKTYSMETPLEVKRFFSYNLKPKPKSEAIIPPVDQNKILAEIEGIKEELTLFNLKNYTAFCAPARVIPNILTEIGRLREITFREVGEGTNRSIDLDEFDLYYHQMFIWDDDEKRIVGAYRIGKGNDILDQYGKRGFYLQSLFRLSDEFKPTLKESLELGRSFVIKEYQRRPMPLFLLWKGILYFLLKNPEYRYLIGPVSISNNYSKISKDLIIRFIMRNHLNWKMARFVKPRNKYKFTSVNPDINILMENMEHDINRLDKAIGDLDELNSGLPVLLKKYIKLNAKIIAFNVDPKFNNCLDGLIVLDVYDVPKNTIEALSKEANDGSILERFYTSRE</sequence>
<reference evidence="7 8" key="1">
    <citation type="submission" date="2016-11" db="EMBL/GenBank/DDBJ databases">
        <authorList>
            <person name="Jaros S."/>
            <person name="Januszkiewicz K."/>
            <person name="Wedrychowicz H."/>
        </authorList>
    </citation>
    <scope>NUCLEOTIDE SEQUENCE [LARGE SCALE GENOMIC DNA]</scope>
    <source>
        <strain evidence="7 8">DSM 27063</strain>
    </source>
</reference>
<accession>A0A1M6G7I1</accession>
<protein>
    <submittedName>
        <fullName evidence="7">Putative hemolysin</fullName>
    </submittedName>
</protein>
<dbReference type="RefSeq" id="WP_073168390.1">
    <property type="nucleotide sequence ID" value="NZ_FQZE01000010.1"/>
</dbReference>
<dbReference type="EMBL" id="FQZE01000010">
    <property type="protein sequence ID" value="SHJ05910.1"/>
    <property type="molecule type" value="Genomic_DNA"/>
</dbReference>
<evidence type="ECO:0000313" key="7">
    <source>
        <dbReference type="EMBL" id="SHJ05910.1"/>
    </source>
</evidence>
<keyword evidence="2" id="KW-0444">Lipid biosynthesis</keyword>
<evidence type="ECO:0000256" key="2">
    <source>
        <dbReference type="ARBA" id="ARBA00022516"/>
    </source>
</evidence>
<dbReference type="SUPFAM" id="SSF69593">
    <property type="entry name" value="Glycerol-3-phosphate (1)-acyltransferase"/>
    <property type="match status" value="1"/>
</dbReference>
<dbReference type="Pfam" id="PF19576">
    <property type="entry name" value="Acyltransf_2"/>
    <property type="match status" value="1"/>
</dbReference>
<keyword evidence="3" id="KW-0808">Transferase</keyword>
<dbReference type="PANTHER" id="PTHR37323:SF1">
    <property type="entry name" value="L-ORNITHINE N(ALPHA)-ACYLTRANSFERASE"/>
    <property type="match status" value="1"/>
</dbReference>
<dbReference type="OrthoDB" id="1113830at2"/>
<dbReference type="Proteomes" id="UP000184050">
    <property type="component" value="Unassembled WGS sequence"/>
</dbReference>